<dbReference type="AlphaFoldDB" id="A0A4R3KHG7"/>
<accession>A0A4R3KHG7</accession>
<dbReference type="SUPFAM" id="SSF53335">
    <property type="entry name" value="S-adenosyl-L-methionine-dependent methyltransferases"/>
    <property type="match status" value="1"/>
</dbReference>
<organism evidence="1 2">
    <name type="scientific">Muricomes intestini</name>
    <dbReference type="NCBI Taxonomy" id="1796634"/>
    <lineage>
        <taxon>Bacteria</taxon>
        <taxon>Bacillati</taxon>
        <taxon>Bacillota</taxon>
        <taxon>Clostridia</taxon>
        <taxon>Lachnospirales</taxon>
        <taxon>Lachnospiraceae</taxon>
        <taxon>Muricomes</taxon>
    </lineage>
</organism>
<proteinExistence type="predicted"/>
<dbReference type="PIRSF" id="PIRSF018637">
    <property type="entry name" value="TrmK"/>
    <property type="match status" value="1"/>
</dbReference>
<dbReference type="EMBL" id="SLZZ01000001">
    <property type="protein sequence ID" value="TCS82823.1"/>
    <property type="molecule type" value="Genomic_DNA"/>
</dbReference>
<dbReference type="Gene3D" id="3.40.50.150">
    <property type="entry name" value="Vaccinia Virus protein VP39"/>
    <property type="match status" value="1"/>
</dbReference>
<dbReference type="Proteomes" id="UP000295726">
    <property type="component" value="Unassembled WGS sequence"/>
</dbReference>
<keyword evidence="1" id="KW-0808">Transferase</keyword>
<dbReference type="OrthoDB" id="5881184at2"/>
<gene>
    <name evidence="1" type="ORF">EDD59_101233</name>
</gene>
<keyword evidence="2" id="KW-1185">Reference proteome</keyword>
<dbReference type="GO" id="GO:0032259">
    <property type="term" value="P:methylation"/>
    <property type="evidence" value="ECO:0007669"/>
    <property type="project" value="UniProtKB-KW"/>
</dbReference>
<comment type="caution">
    <text evidence="1">The sequence shown here is derived from an EMBL/GenBank/DDBJ whole genome shotgun (WGS) entry which is preliminary data.</text>
</comment>
<evidence type="ECO:0000313" key="1">
    <source>
        <dbReference type="EMBL" id="TCS82823.1"/>
    </source>
</evidence>
<dbReference type="InterPro" id="IPR006901">
    <property type="entry name" value="TrmK"/>
</dbReference>
<dbReference type="GO" id="GO:0160105">
    <property type="term" value="F:tRNA (adenine(22)-N1)-methyltransferase activity"/>
    <property type="evidence" value="ECO:0007669"/>
    <property type="project" value="InterPro"/>
</dbReference>
<evidence type="ECO:0000313" key="2">
    <source>
        <dbReference type="Proteomes" id="UP000295726"/>
    </source>
</evidence>
<protein>
    <submittedName>
        <fullName evidence="1">tRNA (Adenine22-N1)-methyltransferase</fullName>
    </submittedName>
</protein>
<dbReference type="Pfam" id="PF12847">
    <property type="entry name" value="Methyltransf_18"/>
    <property type="match status" value="1"/>
</dbReference>
<name>A0A4R3KHG7_9FIRM</name>
<keyword evidence="1" id="KW-0489">Methyltransferase</keyword>
<dbReference type="PANTHER" id="PTHR38451:SF1">
    <property type="entry name" value="TRNA (ADENINE(22)-N(1))-METHYLTRANSFERASE"/>
    <property type="match status" value="1"/>
</dbReference>
<reference evidence="1 2" key="1">
    <citation type="submission" date="2019-03" db="EMBL/GenBank/DDBJ databases">
        <title>Genomic Encyclopedia of Type Strains, Phase IV (KMG-IV): sequencing the most valuable type-strain genomes for metagenomic binning, comparative biology and taxonomic classification.</title>
        <authorList>
            <person name="Goeker M."/>
        </authorList>
    </citation>
    <scope>NUCLEOTIDE SEQUENCE [LARGE SCALE GENOMIC DNA]</scope>
    <source>
        <strain evidence="1 2">DSM 29489</strain>
    </source>
</reference>
<dbReference type="InterPro" id="IPR029063">
    <property type="entry name" value="SAM-dependent_MTases_sf"/>
</dbReference>
<dbReference type="PANTHER" id="PTHR38451">
    <property type="entry name" value="TRNA (ADENINE(22)-N(1))-METHYLTRANSFERASE"/>
    <property type="match status" value="1"/>
</dbReference>
<dbReference type="RefSeq" id="WP_132378041.1">
    <property type="nucleotide sequence ID" value="NZ_DAIQXH010000001.1"/>
</dbReference>
<sequence length="236" mass="26865">MELTRRMHAVANLVSSGYKMADIGTDHAYIPIYLIEHKKIPLAVAMDVHEGPLKRAGEHILECGLSDNIETRLSDGFEQLAPGEVDSAVIAGMGGALIIRILTKNWNVTVNLKECILQPQSEIAKVRTFLLQEGFLFIGEDMVLDEGKFYPMMKVQPPSGKIQNKDIWTKTEKQYGKYLLERQHPVLKQYLEREKELKSELLENLKKQDSARAVKRMDELKQELYSTEKGLGYYAL</sequence>